<keyword evidence="1" id="KW-1133">Transmembrane helix</keyword>
<dbReference type="AlphaFoldDB" id="S0FIW8"/>
<evidence type="ECO:0000256" key="1">
    <source>
        <dbReference type="SAM" id="Phobius"/>
    </source>
</evidence>
<dbReference type="EMBL" id="AORV01000031">
    <property type="protein sequence ID" value="EMS71990.1"/>
    <property type="molecule type" value="Genomic_DNA"/>
</dbReference>
<name>S0FIW8_RUMCE</name>
<keyword evidence="1" id="KW-0472">Membrane</keyword>
<dbReference type="PATRIC" id="fig|1195236.3.peg.2317"/>
<evidence type="ECO:0000313" key="2">
    <source>
        <dbReference type="EMBL" id="EMS71990.1"/>
    </source>
</evidence>
<reference evidence="2 3" key="1">
    <citation type="journal article" date="2013" name="Genome Announc.">
        <title>Draft Genome Sequence of the Cellulolytic, Mesophilic, Anaerobic Bacterium Clostridium termitidis Strain CT1112 (DSM 5398).</title>
        <authorList>
            <person name="Lal S."/>
            <person name="Ramachandran U."/>
            <person name="Zhang X."/>
            <person name="Munir R."/>
            <person name="Sparling R."/>
            <person name="Levin D.B."/>
        </authorList>
    </citation>
    <scope>NUCLEOTIDE SEQUENCE [LARGE SCALE GENOMIC DNA]</scope>
    <source>
        <strain evidence="2 3">CT1112</strain>
    </source>
</reference>
<keyword evidence="3" id="KW-1185">Reference proteome</keyword>
<gene>
    <name evidence="2" type="ORF">CTER_2014</name>
</gene>
<keyword evidence="1" id="KW-0812">Transmembrane</keyword>
<comment type="caution">
    <text evidence="2">The sequence shown here is derived from an EMBL/GenBank/DDBJ whole genome shotgun (WGS) entry which is preliminary data.</text>
</comment>
<dbReference type="Proteomes" id="UP000014155">
    <property type="component" value="Unassembled WGS sequence"/>
</dbReference>
<feature type="transmembrane region" description="Helical" evidence="1">
    <location>
        <begin position="35"/>
        <end position="57"/>
    </location>
</feature>
<proteinExistence type="predicted"/>
<dbReference type="STRING" id="1195236.CTER_2014"/>
<feature type="transmembrane region" description="Helical" evidence="1">
    <location>
        <begin position="64"/>
        <end position="84"/>
    </location>
</feature>
<accession>S0FIW8</accession>
<sequence length="100" mass="10675">MIAALTIGVLISLLRFAVLESVLGHLLSGANKKKAIAINIVIYLLNLVIIGITVVFAMQFGVHAFLAVLGGILSILFVIMVNAITEAFGITQNHYGQKVK</sequence>
<protein>
    <submittedName>
        <fullName evidence="2">Uncharacterized protein</fullName>
    </submittedName>
</protein>
<evidence type="ECO:0000313" key="3">
    <source>
        <dbReference type="Proteomes" id="UP000014155"/>
    </source>
</evidence>
<organism evidence="2 3">
    <name type="scientific">Ruminiclostridium cellobioparum subsp. termitidis CT1112</name>
    <dbReference type="NCBI Taxonomy" id="1195236"/>
    <lineage>
        <taxon>Bacteria</taxon>
        <taxon>Bacillati</taxon>
        <taxon>Bacillota</taxon>
        <taxon>Clostridia</taxon>
        <taxon>Eubacteriales</taxon>
        <taxon>Oscillospiraceae</taxon>
        <taxon>Ruminiclostridium</taxon>
    </lineage>
</organism>